<dbReference type="SUPFAM" id="SSF53901">
    <property type="entry name" value="Thiolase-like"/>
    <property type="match status" value="1"/>
</dbReference>
<dbReference type="Proteomes" id="UP000199421">
    <property type="component" value="Unassembled WGS sequence"/>
</dbReference>
<dbReference type="Pfam" id="PF08545">
    <property type="entry name" value="ACP_syn_III"/>
    <property type="match status" value="1"/>
</dbReference>
<dbReference type="GO" id="GO:0044550">
    <property type="term" value="P:secondary metabolite biosynthetic process"/>
    <property type="evidence" value="ECO:0007669"/>
    <property type="project" value="TreeGrafter"/>
</dbReference>
<reference evidence="6" key="1">
    <citation type="submission" date="2016-10" db="EMBL/GenBank/DDBJ databases">
        <authorList>
            <person name="Varghese N."/>
            <person name="Submissions S."/>
        </authorList>
    </citation>
    <scope>NUCLEOTIDE SEQUENCE [LARGE SCALE GENOMIC DNA]</scope>
    <source>
        <strain evidence="6">DSM 18733</strain>
    </source>
</reference>
<dbReference type="PANTHER" id="PTHR34069">
    <property type="entry name" value="3-OXOACYL-[ACYL-CARRIER-PROTEIN] SYNTHASE 3"/>
    <property type="match status" value="1"/>
</dbReference>
<dbReference type="EMBL" id="FOAF01000008">
    <property type="protein sequence ID" value="SEM17332.1"/>
    <property type="molecule type" value="Genomic_DNA"/>
</dbReference>
<evidence type="ECO:0000256" key="2">
    <source>
        <dbReference type="ARBA" id="ARBA00023315"/>
    </source>
</evidence>
<dbReference type="Gene3D" id="3.40.47.10">
    <property type="match status" value="2"/>
</dbReference>
<accession>A0A1H7W6U4</accession>
<evidence type="ECO:0000259" key="4">
    <source>
        <dbReference type="Pfam" id="PF08545"/>
    </source>
</evidence>
<organism evidence="5 6">
    <name type="scientific">Olivibacter domesticus</name>
    <name type="common">Pseudosphingobacterium domesticum</name>
    <dbReference type="NCBI Taxonomy" id="407022"/>
    <lineage>
        <taxon>Bacteria</taxon>
        <taxon>Pseudomonadati</taxon>
        <taxon>Bacteroidota</taxon>
        <taxon>Sphingobacteriia</taxon>
        <taxon>Sphingobacteriales</taxon>
        <taxon>Sphingobacteriaceae</taxon>
        <taxon>Olivibacter</taxon>
    </lineage>
</organism>
<dbReference type="RefSeq" id="WP_093329120.1">
    <property type="nucleotide sequence ID" value="NZ_FOAF01000008.1"/>
</dbReference>
<dbReference type="CDD" id="cd00830">
    <property type="entry name" value="KAS_III"/>
    <property type="match status" value="1"/>
</dbReference>
<dbReference type="InterPro" id="IPR013747">
    <property type="entry name" value="ACP_syn_III_C"/>
</dbReference>
<dbReference type="InterPro" id="IPR016039">
    <property type="entry name" value="Thiolase-like"/>
</dbReference>
<dbReference type="AlphaFoldDB" id="A0A1H7W6U4"/>
<feature type="domain" description="Beta-ketoacyl-[acyl-carrier-protein] synthase III C-terminal" evidence="3">
    <location>
        <begin position="259"/>
        <end position="358"/>
    </location>
</feature>
<feature type="domain" description="Beta-ketoacyl-[acyl-carrier-protein] synthase III N-terminal" evidence="4">
    <location>
        <begin position="133"/>
        <end position="205"/>
    </location>
</feature>
<dbReference type="STRING" id="407022.SAMN05661044_04448"/>
<keyword evidence="6" id="KW-1185">Reference proteome</keyword>
<dbReference type="GO" id="GO:0006633">
    <property type="term" value="P:fatty acid biosynthetic process"/>
    <property type="evidence" value="ECO:0007669"/>
    <property type="project" value="InterPro"/>
</dbReference>
<protein>
    <submittedName>
        <fullName evidence="5">3-oxoacyl-[acyl-carrier-protein] synthase-3</fullName>
    </submittedName>
</protein>
<evidence type="ECO:0000259" key="3">
    <source>
        <dbReference type="Pfam" id="PF08541"/>
    </source>
</evidence>
<evidence type="ECO:0000256" key="1">
    <source>
        <dbReference type="ARBA" id="ARBA00022679"/>
    </source>
</evidence>
<name>A0A1H7W6U4_OLID1</name>
<dbReference type="InterPro" id="IPR013751">
    <property type="entry name" value="ACP_syn_III_N"/>
</dbReference>
<dbReference type="GO" id="GO:0004315">
    <property type="term" value="F:3-oxoacyl-[acyl-carrier-protein] synthase activity"/>
    <property type="evidence" value="ECO:0007669"/>
    <property type="project" value="InterPro"/>
</dbReference>
<proteinExistence type="predicted"/>
<gene>
    <name evidence="5" type="ORF">SAMN05661044_04448</name>
</gene>
<dbReference type="PANTHER" id="PTHR34069:SF3">
    <property type="entry name" value="ACYL-COA:ACYL-COA ALKYLTRANSFERASE"/>
    <property type="match status" value="1"/>
</dbReference>
<evidence type="ECO:0000313" key="5">
    <source>
        <dbReference type="EMBL" id="SEM17332.1"/>
    </source>
</evidence>
<dbReference type="Pfam" id="PF08541">
    <property type="entry name" value="ACP_syn_III_C"/>
    <property type="match status" value="1"/>
</dbReference>
<keyword evidence="2" id="KW-0012">Acyltransferase</keyword>
<keyword evidence="1" id="KW-0808">Transferase</keyword>
<evidence type="ECO:0000313" key="6">
    <source>
        <dbReference type="Proteomes" id="UP000199421"/>
    </source>
</evidence>
<dbReference type="OrthoDB" id="5171393at2"/>
<sequence length="362" mass="40414">MNQKTYAVIIGSGSYIPTRKILNEDFMNHVFYDREGMLLQKMNVDIIQQFGKITGINERRYVTDDLVASDIAFYAAKDALESAKIDGETLDYIIVAHNFGDIRADNLRSEFVPALSSRVKHHLGISNPYTVAYDLPFGCAGWLQGLIQADYFIRSGNAKRIMVIGTETLSRICDPHDRDSMIYSDGAGAVIVEARESDVPVGILSQVVKSYSDELAYVLRMEKSSNPNYGKDTLFLKMNGRKLYENVLKTVPQVIKECLEKAGLSVLDINKILIHQANEKMDDAILKQLFALYELDMPAKDLMPMTISWLGNSSVATLPTLFDLMFKGKFEKQAINKGQHIVFASVGAGVNMNAVAYKIPND</sequence>